<dbReference type="PANTHER" id="PTHR36169">
    <property type="entry name" value="ETHANOLAMINE UTILIZATION PROTEIN EUTQ"/>
    <property type="match status" value="1"/>
</dbReference>
<dbReference type="Gene3D" id="2.60.120.10">
    <property type="entry name" value="Jelly Rolls"/>
    <property type="match status" value="1"/>
</dbReference>
<dbReference type="KEGG" id="erx:ATZ35_14940"/>
<evidence type="ECO:0000313" key="2">
    <source>
        <dbReference type="Proteomes" id="UP000067523"/>
    </source>
</evidence>
<dbReference type="Pfam" id="PF06249">
    <property type="entry name" value="EutQ"/>
    <property type="match status" value="1"/>
</dbReference>
<evidence type="ECO:0008006" key="3">
    <source>
        <dbReference type="Google" id="ProtNLM"/>
    </source>
</evidence>
<proteinExistence type="predicted"/>
<reference evidence="2" key="1">
    <citation type="submission" date="2015-12" db="EMBL/GenBank/DDBJ databases">
        <authorList>
            <person name="Lauer A."/>
            <person name="Humrighouse B."/>
            <person name="Loparev V."/>
            <person name="Shewmaker P.L."/>
            <person name="Whitney A.M."/>
            <person name="McLaughlin R.W."/>
        </authorList>
    </citation>
    <scope>NUCLEOTIDE SEQUENCE [LARGE SCALE GENOMIC DNA]</scope>
    <source>
        <strain evidence="2">LMG 26678</strain>
    </source>
</reference>
<dbReference type="PANTHER" id="PTHR36169:SF1">
    <property type="entry name" value="ACETATE KINASE EUTQ"/>
    <property type="match status" value="1"/>
</dbReference>
<keyword evidence="2" id="KW-1185">Reference proteome</keyword>
<sequence>MKKLICAEDVETLKSKGDQVILIDNDTIITPSARDLADEYHMPFKKGLSEKFNDLSDTQNITKEYLVTLLKNLLSEAGMSGLAEAPFEYQKHASGLKIIRGSTVKLSPLRAGNEGVSYQEILLSEESHFQLGILEIDHSHFCEEDMPESVNYVVKGGLQVTIDDITFDASQGDIIFVPKASTIKWSTPSKATILSGKLKQGG</sequence>
<protein>
    <recommendedName>
        <fullName evidence="3">Ethanolamine utilization protein EutQ</fullName>
    </recommendedName>
</protein>
<dbReference type="SUPFAM" id="SSF51182">
    <property type="entry name" value="RmlC-like cupins"/>
    <property type="match status" value="1"/>
</dbReference>
<dbReference type="Proteomes" id="UP000067523">
    <property type="component" value="Chromosome"/>
</dbReference>
<dbReference type="EMBL" id="CP013655">
    <property type="protein sequence ID" value="ALS38396.1"/>
    <property type="molecule type" value="Genomic_DNA"/>
</dbReference>
<gene>
    <name evidence="1" type="ORF">ATZ35_14940</name>
</gene>
<accession>A0A0U2VLR3</accession>
<dbReference type="InterPro" id="IPR011051">
    <property type="entry name" value="RmlC_Cupin_sf"/>
</dbReference>
<dbReference type="InterPro" id="IPR014710">
    <property type="entry name" value="RmlC-like_jellyroll"/>
</dbReference>
<evidence type="ECO:0000313" key="1">
    <source>
        <dbReference type="EMBL" id="ALS38396.1"/>
    </source>
</evidence>
<dbReference type="RefSeq" id="WP_208927954.1">
    <property type="nucleotide sequence ID" value="NZ_CP013655.1"/>
</dbReference>
<dbReference type="AlphaFoldDB" id="A0A0U2VLR3"/>
<dbReference type="STRING" id="118060.ATZ35_14940"/>
<dbReference type="InterPro" id="IPR010424">
    <property type="entry name" value="EutQ"/>
</dbReference>
<organism evidence="1 2">
    <name type="scientific">Enterococcus rotai</name>
    <dbReference type="NCBI Taxonomy" id="118060"/>
    <lineage>
        <taxon>Bacteria</taxon>
        <taxon>Bacillati</taxon>
        <taxon>Bacillota</taxon>
        <taxon>Bacilli</taxon>
        <taxon>Lactobacillales</taxon>
        <taxon>Enterococcaceae</taxon>
        <taxon>Enterococcus</taxon>
    </lineage>
</organism>
<name>A0A0U2VLR3_9ENTE</name>